<feature type="transmembrane region" description="Helical" evidence="6">
    <location>
        <begin position="607"/>
        <end position="627"/>
    </location>
</feature>
<feature type="transmembrane region" description="Helical" evidence="6">
    <location>
        <begin position="377"/>
        <end position="398"/>
    </location>
</feature>
<evidence type="ECO:0000256" key="4">
    <source>
        <dbReference type="ARBA" id="ARBA00023136"/>
    </source>
</evidence>
<comment type="subcellular location">
    <subcellularLocation>
        <location evidence="1">Endomembrane system</location>
        <topology evidence="1">Multi-pass membrane protein</topology>
    </subcellularLocation>
    <subcellularLocation>
        <location evidence="5">Membrane</location>
        <topology evidence="5">Multi-pass membrane protein</topology>
    </subcellularLocation>
</comment>
<dbReference type="RefSeq" id="WP_350414529.1">
    <property type="nucleotide sequence ID" value="NZ_JBEOKT010000028.1"/>
</dbReference>
<feature type="domain" description="NADH:quinone oxidoreductase/Mrp antiporter transmembrane" evidence="7">
    <location>
        <begin position="134"/>
        <end position="428"/>
    </location>
</feature>
<dbReference type="Pfam" id="PF00361">
    <property type="entry name" value="Proton_antipo_M"/>
    <property type="match status" value="1"/>
</dbReference>
<evidence type="ECO:0000259" key="8">
    <source>
        <dbReference type="Pfam" id="PF00662"/>
    </source>
</evidence>
<sequence>MENLLWLIPALPFLGALLLILFGTRLSRMLVAILGVGSVAASALITILLGIEFLANRPEFYHQEVWQWFSVAGFTPSIAFHIDALSMVFVFVITFVGALIHLYATAYMAEDQNFSRFFACMNLFVGSMLMLVMADNLLLLYLGWEGVGLCSYLLIGFWYKEPANGYAARKAFIITRVGDTAMAIGLFMLFQAFGTLHIQTILSEAPEAWSVGSQMSVIVVLLLLGGAVGKSGQLPLQTWLPDAMAGPTPVSALIHAATMVTAGVYLIARMYVIFELAPLAQTIVAIVGAVTLLLAGFSALTQYDLKRVLAYSTISQIGYMFLALGVGAWSAGIFHFMIHGFFKALLFLCAGAIIMALHHEQDMRKMGGLRHKMPIVYWTFLIGAASLAALPIITAGFYSKDQILWYALAGENGNTWFYLAGLTGAFITSIYTFRMVFMTFFGESKTHMEHPPGKVITIPLIILAILSLVGGFIELPHNFAHFTLFSDYLAPVLPGISANEGLAANEWMFQLLAAIASLGGVFVAYLFYIKSPQLLASIERSGLAMALHRFWHSGWGFDALYDALIVRPYVFFSRLNKRDFIDSFYTGLARLAEGFHVMFSETQNGVLRNYVAGIVVGAIMILTISLFL</sequence>
<evidence type="ECO:0000313" key="10">
    <source>
        <dbReference type="Proteomes" id="UP001476807"/>
    </source>
</evidence>
<feature type="domain" description="NADH-Ubiquinone oxidoreductase (complex I) chain 5 N-terminal" evidence="8">
    <location>
        <begin position="68"/>
        <end position="118"/>
    </location>
</feature>
<feature type="transmembrane region" description="Helical" evidence="6">
    <location>
        <begin position="453"/>
        <end position="473"/>
    </location>
</feature>
<dbReference type="Proteomes" id="UP001476807">
    <property type="component" value="Unassembled WGS sequence"/>
</dbReference>
<keyword evidence="3 6" id="KW-1133">Transmembrane helix</keyword>
<dbReference type="PANTHER" id="PTHR42829:SF2">
    <property type="entry name" value="NADH-UBIQUINONE OXIDOREDUCTASE CHAIN 5"/>
    <property type="match status" value="1"/>
</dbReference>
<evidence type="ECO:0000259" key="7">
    <source>
        <dbReference type="Pfam" id="PF00361"/>
    </source>
</evidence>
<reference evidence="9 10" key="1">
    <citation type="submission" date="2024-06" db="EMBL/GenBank/DDBJ databases">
        <title>Pontibacter populi HYL7-15.</title>
        <authorList>
            <person name="Kim M.K."/>
        </authorList>
    </citation>
    <scope>NUCLEOTIDE SEQUENCE [LARGE SCALE GENOMIC DNA]</scope>
    <source>
        <strain evidence="9 10">HYL7-15</strain>
    </source>
</reference>
<proteinExistence type="predicted"/>
<keyword evidence="10" id="KW-1185">Reference proteome</keyword>
<feature type="transmembrane region" description="Helical" evidence="6">
    <location>
        <begin position="336"/>
        <end position="357"/>
    </location>
</feature>
<dbReference type="InterPro" id="IPR001516">
    <property type="entry name" value="Proton_antipo_N"/>
</dbReference>
<dbReference type="PRINTS" id="PR01434">
    <property type="entry name" value="NADHDHGNASE5"/>
</dbReference>
<keyword evidence="4 6" id="KW-0472">Membrane</keyword>
<dbReference type="EMBL" id="JBEOKT010000028">
    <property type="protein sequence ID" value="MER2999627.1"/>
    <property type="molecule type" value="Genomic_DNA"/>
</dbReference>
<dbReference type="NCBIfam" id="TIGR01974">
    <property type="entry name" value="NDH_I_L"/>
    <property type="match status" value="1"/>
</dbReference>
<accession>A0ABV1S011</accession>
<feature type="transmembrane region" description="Helical" evidence="6">
    <location>
        <begin position="180"/>
        <end position="202"/>
    </location>
</feature>
<feature type="transmembrane region" description="Helical" evidence="6">
    <location>
        <begin position="138"/>
        <end position="159"/>
    </location>
</feature>
<dbReference type="PRINTS" id="PR01435">
    <property type="entry name" value="NPOXDRDTASE5"/>
</dbReference>
<evidence type="ECO:0000256" key="6">
    <source>
        <dbReference type="SAM" id="Phobius"/>
    </source>
</evidence>
<keyword evidence="2 5" id="KW-0812">Transmembrane</keyword>
<dbReference type="InterPro" id="IPR001750">
    <property type="entry name" value="ND/Mrp_TM"/>
</dbReference>
<feature type="transmembrane region" description="Helical" evidence="6">
    <location>
        <begin position="30"/>
        <end position="51"/>
    </location>
</feature>
<feature type="transmembrane region" description="Helical" evidence="6">
    <location>
        <begin position="250"/>
        <end position="273"/>
    </location>
</feature>
<dbReference type="Pfam" id="PF00662">
    <property type="entry name" value="Proton_antipo_N"/>
    <property type="match status" value="1"/>
</dbReference>
<name>A0ABV1S011_9BACT</name>
<comment type="caution">
    <text evidence="9">The sequence shown here is derived from an EMBL/GenBank/DDBJ whole genome shotgun (WGS) entry which is preliminary data.</text>
</comment>
<evidence type="ECO:0000256" key="5">
    <source>
        <dbReference type="RuleBase" id="RU000320"/>
    </source>
</evidence>
<feature type="transmembrane region" description="Helical" evidence="6">
    <location>
        <begin position="308"/>
        <end position="330"/>
    </location>
</feature>
<dbReference type="InterPro" id="IPR003945">
    <property type="entry name" value="NU5C-like"/>
</dbReference>
<protein>
    <submittedName>
        <fullName evidence="9">NADH-quinone oxidoreductase subunit L</fullName>
    </submittedName>
</protein>
<dbReference type="InterPro" id="IPR018393">
    <property type="entry name" value="NADHpl_OxRdtase_5_subgr"/>
</dbReference>
<dbReference type="Gene3D" id="1.20.5.2700">
    <property type="match status" value="1"/>
</dbReference>
<gene>
    <name evidence="9" type="primary">nuoL</name>
    <name evidence="9" type="ORF">ABS362_18890</name>
</gene>
<feature type="transmembrane region" description="Helical" evidence="6">
    <location>
        <begin position="6"/>
        <end position="23"/>
    </location>
</feature>
<feature type="transmembrane region" description="Helical" evidence="6">
    <location>
        <begin position="279"/>
        <end position="301"/>
    </location>
</feature>
<evidence type="ECO:0000256" key="3">
    <source>
        <dbReference type="ARBA" id="ARBA00022989"/>
    </source>
</evidence>
<evidence type="ECO:0000313" key="9">
    <source>
        <dbReference type="EMBL" id="MER2999627.1"/>
    </source>
</evidence>
<evidence type="ECO:0000256" key="1">
    <source>
        <dbReference type="ARBA" id="ARBA00004127"/>
    </source>
</evidence>
<feature type="transmembrane region" description="Helical" evidence="6">
    <location>
        <begin position="78"/>
        <end position="102"/>
    </location>
</feature>
<feature type="transmembrane region" description="Helical" evidence="6">
    <location>
        <begin position="208"/>
        <end position="229"/>
    </location>
</feature>
<feature type="transmembrane region" description="Helical" evidence="6">
    <location>
        <begin position="114"/>
        <end position="132"/>
    </location>
</feature>
<feature type="transmembrane region" description="Helical" evidence="6">
    <location>
        <begin position="507"/>
        <end position="529"/>
    </location>
</feature>
<organism evidence="9 10">
    <name type="scientific">Pontibacter populi</name>
    <dbReference type="NCBI Taxonomy" id="890055"/>
    <lineage>
        <taxon>Bacteria</taxon>
        <taxon>Pseudomonadati</taxon>
        <taxon>Bacteroidota</taxon>
        <taxon>Cytophagia</taxon>
        <taxon>Cytophagales</taxon>
        <taxon>Hymenobacteraceae</taxon>
        <taxon>Pontibacter</taxon>
    </lineage>
</organism>
<feature type="transmembrane region" description="Helical" evidence="6">
    <location>
        <begin position="418"/>
        <end position="441"/>
    </location>
</feature>
<evidence type="ECO:0000256" key="2">
    <source>
        <dbReference type="ARBA" id="ARBA00022692"/>
    </source>
</evidence>
<dbReference type="PANTHER" id="PTHR42829">
    <property type="entry name" value="NADH-UBIQUINONE OXIDOREDUCTASE CHAIN 5"/>
    <property type="match status" value="1"/>
</dbReference>
<dbReference type="NCBIfam" id="NF005141">
    <property type="entry name" value="PRK06590.1"/>
    <property type="match status" value="1"/>
</dbReference>